<dbReference type="PANTHER" id="PTHR28640:SF1">
    <property type="entry name" value="ADP-RIBOSYLATION FACTOR-LIKE PROTEIN 6-INTERACTING PROTEIN 6"/>
    <property type="match status" value="1"/>
</dbReference>
<organism evidence="2 3">
    <name type="scientific">Tachysurus vachellii</name>
    <name type="common">Darkbarbel catfish</name>
    <name type="synonym">Pelteobagrus vachellii</name>
    <dbReference type="NCBI Taxonomy" id="175792"/>
    <lineage>
        <taxon>Eukaryota</taxon>
        <taxon>Metazoa</taxon>
        <taxon>Chordata</taxon>
        <taxon>Craniata</taxon>
        <taxon>Vertebrata</taxon>
        <taxon>Euteleostomi</taxon>
        <taxon>Actinopterygii</taxon>
        <taxon>Neopterygii</taxon>
        <taxon>Teleostei</taxon>
        <taxon>Ostariophysi</taxon>
        <taxon>Siluriformes</taxon>
        <taxon>Bagridae</taxon>
        <taxon>Tachysurus</taxon>
    </lineage>
</organism>
<dbReference type="EMBL" id="JAVHJS010000005">
    <property type="protein sequence ID" value="KAK2857615.1"/>
    <property type="molecule type" value="Genomic_DNA"/>
</dbReference>
<dbReference type="PANTHER" id="PTHR28640">
    <property type="entry name" value="ADP-RIBOSYLATION FACTOR-LIKE PROTEIN 6-INTERACTING PROTEIN 6"/>
    <property type="match status" value="1"/>
</dbReference>
<feature type="transmembrane region" description="Helical" evidence="1">
    <location>
        <begin position="164"/>
        <end position="184"/>
    </location>
</feature>
<protein>
    <recommendedName>
        <fullName evidence="4">ADP-ribosylation factor-like protein 6-interacting protein 6</fullName>
    </recommendedName>
</protein>
<feature type="transmembrane region" description="Helical" evidence="1">
    <location>
        <begin position="110"/>
        <end position="131"/>
    </location>
</feature>
<dbReference type="AlphaFoldDB" id="A0AA88NJ60"/>
<dbReference type="Proteomes" id="UP001187315">
    <property type="component" value="Unassembled WGS sequence"/>
</dbReference>
<keyword evidence="3" id="KW-1185">Reference proteome</keyword>
<reference evidence="2" key="1">
    <citation type="submission" date="2023-08" db="EMBL/GenBank/DDBJ databases">
        <title>Pelteobagrus vachellii genome.</title>
        <authorList>
            <person name="Liu H."/>
        </authorList>
    </citation>
    <scope>NUCLEOTIDE SEQUENCE</scope>
    <source>
        <strain evidence="2">PRFRI_2022a</strain>
        <tissue evidence="2">Muscle</tissue>
    </source>
</reference>
<proteinExistence type="predicted"/>
<evidence type="ECO:0008006" key="4">
    <source>
        <dbReference type="Google" id="ProtNLM"/>
    </source>
</evidence>
<keyword evidence="1" id="KW-1133">Transmembrane helix</keyword>
<evidence type="ECO:0000313" key="2">
    <source>
        <dbReference type="EMBL" id="KAK2857615.1"/>
    </source>
</evidence>
<accession>A0AA88NJ60</accession>
<keyword evidence="1" id="KW-0812">Transmembrane</keyword>
<keyword evidence="1" id="KW-0472">Membrane</keyword>
<evidence type="ECO:0000313" key="3">
    <source>
        <dbReference type="Proteomes" id="UP001187315"/>
    </source>
</evidence>
<dbReference type="Pfam" id="PF15062">
    <property type="entry name" value="ARL6IP6"/>
    <property type="match status" value="1"/>
</dbReference>
<dbReference type="InterPro" id="IPR029383">
    <property type="entry name" value="ARL6IP6"/>
</dbReference>
<evidence type="ECO:0000256" key="1">
    <source>
        <dbReference type="SAM" id="Phobius"/>
    </source>
</evidence>
<name>A0AA88NJ60_TACVA</name>
<sequence>MRMSFRGLDAFSGDEDDNNDTNDATRRATLYTTSDESRLDRDKSRFQRFKSPVLRYWKSQWPARVCSMLCCLVVVSFIAVLSSFLYVILKDLRAERVTTEDGTEVRLLGFWSMLVLSSLAGVLCCSFSWTLTYFDSFEPGMSGGMSTPLSPAKFRQMTGHSFHMGYIMAILNGIVAGLTFFWCLI</sequence>
<comment type="caution">
    <text evidence="2">The sequence shown here is derived from an EMBL/GenBank/DDBJ whole genome shotgun (WGS) entry which is preliminary data.</text>
</comment>
<feature type="transmembrane region" description="Helical" evidence="1">
    <location>
        <begin position="61"/>
        <end position="89"/>
    </location>
</feature>
<gene>
    <name evidence="2" type="ORF">Q7C36_005534</name>
</gene>